<evidence type="ECO:0000313" key="1">
    <source>
        <dbReference type="EMBL" id="WIV87436.1"/>
    </source>
</evidence>
<proteinExistence type="predicted"/>
<gene>
    <name evidence="1" type="ORF">QQS39_13305</name>
</gene>
<sequence>MNNDYADTYGLTTVLSPDSWVIVPNNKGDTIDAMKYPNSLKLSKKIGFNPFDTPLSLIDMVNHQFVYYSLFRLYLNKAIESEKYLLGNIESVLKGNDPKRNQIWIKYLFEVKSLLSNLEKLNSNKFDWLIITNAGLHFFESMNYILENPDISSVLVNTSLEK</sequence>
<dbReference type="EMBL" id="CP127389">
    <property type="protein sequence ID" value="WIV87436.1"/>
    <property type="molecule type" value="Genomic_DNA"/>
</dbReference>
<name>A0ABY8Y584_9GAMM</name>
<dbReference type="RefSeq" id="WP_285804692.1">
    <property type="nucleotide sequence ID" value="NZ_CP127389.1"/>
</dbReference>
<protein>
    <submittedName>
        <fullName evidence="1">Uncharacterized protein</fullName>
    </submittedName>
</protein>
<keyword evidence="2" id="KW-1185">Reference proteome</keyword>
<evidence type="ECO:0000313" key="2">
    <source>
        <dbReference type="Proteomes" id="UP001226651"/>
    </source>
</evidence>
<reference evidence="1 2" key="1">
    <citation type="submission" date="2023-06" db="EMBL/GenBank/DDBJ databases">
        <title>Proteus appendicitidis sp. nov., isolated from the appendiceal pus of an appendicitis patient in Yongzhou, China.</title>
        <authorList>
            <person name="Cai X."/>
        </authorList>
    </citation>
    <scope>NUCLEOTIDE SEQUENCE [LARGE SCALE GENOMIC DNA]</scope>
    <source>
        <strain evidence="1 2">HZ0627</strain>
    </source>
</reference>
<organism evidence="1 2">
    <name type="scientific">Proteus appendicitidis</name>
    <dbReference type="NCBI Taxonomy" id="3034648"/>
    <lineage>
        <taxon>Bacteria</taxon>
        <taxon>Pseudomonadati</taxon>
        <taxon>Pseudomonadota</taxon>
        <taxon>Gammaproteobacteria</taxon>
        <taxon>Enterobacterales</taxon>
        <taxon>Morganellaceae</taxon>
        <taxon>Proteus</taxon>
    </lineage>
</organism>
<dbReference type="Proteomes" id="UP001226651">
    <property type="component" value="Chromosome"/>
</dbReference>
<accession>A0ABY8Y584</accession>